<dbReference type="STRING" id="1643428.GCA_001442855_00287"/>
<evidence type="ECO:0000313" key="4">
    <source>
        <dbReference type="EMBL" id="CUU01638.1"/>
    </source>
</evidence>
<dbReference type="PROSITE" id="PS50005">
    <property type="entry name" value="TPR"/>
    <property type="match status" value="2"/>
</dbReference>
<dbReference type="SUPFAM" id="SSF48452">
    <property type="entry name" value="TPR-like"/>
    <property type="match status" value="1"/>
</dbReference>
<feature type="repeat" description="TPR" evidence="3">
    <location>
        <begin position="543"/>
        <end position="576"/>
    </location>
</feature>
<dbReference type="InterPro" id="IPR019734">
    <property type="entry name" value="TPR_rpt"/>
</dbReference>
<dbReference type="EMBL" id="FAOO01000002">
    <property type="protein sequence ID" value="CUU01638.1"/>
    <property type="molecule type" value="Genomic_DNA"/>
</dbReference>
<evidence type="ECO:0000256" key="2">
    <source>
        <dbReference type="ARBA" id="ARBA00022803"/>
    </source>
</evidence>
<organism evidence="4 5">
    <name type="scientific">Candidatus Thermokryptus mobilis</name>
    <dbReference type="NCBI Taxonomy" id="1643428"/>
    <lineage>
        <taxon>Bacteria</taxon>
        <taxon>Pseudomonadati</taxon>
        <taxon>Candidatus Kryptoniota</taxon>
        <taxon>Candidatus Thermokryptus</taxon>
    </lineage>
</organism>
<gene>
    <name evidence="4" type="ORF">JGI1_00300</name>
</gene>
<protein>
    <submittedName>
        <fullName evidence="4">Tetratricopeptide repeat-containing protein</fullName>
    </submittedName>
</protein>
<dbReference type="PANTHER" id="PTHR44943:SF8">
    <property type="entry name" value="TPR REPEAT-CONTAINING PROTEIN MJ0263"/>
    <property type="match status" value="1"/>
</dbReference>
<dbReference type="Proteomes" id="UP000320623">
    <property type="component" value="Unassembled WGS sequence"/>
</dbReference>
<reference evidence="5" key="1">
    <citation type="submission" date="2015-11" db="EMBL/GenBank/DDBJ databases">
        <authorList>
            <person name="Varghese N."/>
        </authorList>
    </citation>
    <scope>NUCLEOTIDE SEQUENCE [LARGE SCALE GENOMIC DNA]</scope>
</reference>
<sequence>MRKSTIVALFLILSTTWVFSQSLTLKVREKTLLRGERYVTISFTVENVKKDFTDVDVSKGAYYYFFCTPEGDWKIDEEFAKELTGKILIQQGGNVFYPEIYDFVTSDGKMGIVIGFEKKFKLEKPFTIVYPISEKVVSRGDMSVPENLWEGYSKAIAKYQEGVKLYSGGDYSASANVLFELVTDEMAKKFSFYKDAREKCIKSLDNILIDLVDKFNLVVSASMEPEDKLKEYDSLKVKFQNYVNNVLTPKVNVLADTAVFAMLSRANSYFEKIENEIKAEKYRLDVKSIGWLNTEGGENFRYRLVISALAYAFTSESFWNNPDTTKFEFVLPDTVLANLKVFGVEKDYEIFQRVCISNLKTKGTLFDEKFLVNLLNNSKQLPEPYYEIFLAVDNYVRGNYTESKNYIFKALKSLTDRELIRRLEILRSMIFVKEKNLESEAIAFYRDGLDKFSKGDKTGGLDAIRRAILLEPRFPLANYTIAEIYLSDNDFYPAIIYLTKAISLDSNFVLAYERLFDVYKAQGNWADSRTVLESALSSGNDFWIIRTLLGYVYNELKLYDKAIESLNRAISYNPFNYEQYVYLGIVYANAGKISEAESVLKKAAEINPDRKEAYEELKRIQELKELKNGKREEVKPKR</sequence>
<feature type="repeat" description="TPR" evidence="3">
    <location>
        <begin position="577"/>
        <end position="610"/>
    </location>
</feature>
<dbReference type="AlphaFoldDB" id="A0A0S4MUG0"/>
<evidence type="ECO:0000256" key="1">
    <source>
        <dbReference type="ARBA" id="ARBA00022737"/>
    </source>
</evidence>
<name>A0A0S4MUG0_9BACT</name>
<dbReference type="InterPro" id="IPR051685">
    <property type="entry name" value="Ycf3/AcsC/BcsC/TPR_MFPF"/>
</dbReference>
<keyword evidence="5" id="KW-1185">Reference proteome</keyword>
<evidence type="ECO:0000256" key="3">
    <source>
        <dbReference type="PROSITE-ProRule" id="PRU00339"/>
    </source>
</evidence>
<keyword evidence="2 3" id="KW-0802">TPR repeat</keyword>
<dbReference type="Pfam" id="PF14559">
    <property type="entry name" value="TPR_19"/>
    <property type="match status" value="1"/>
</dbReference>
<dbReference type="RefSeq" id="WP_181180201.1">
    <property type="nucleotide sequence ID" value="NZ_FAOO01000002.1"/>
</dbReference>
<dbReference type="Pfam" id="PF13181">
    <property type="entry name" value="TPR_8"/>
    <property type="match status" value="1"/>
</dbReference>
<dbReference type="PANTHER" id="PTHR44943">
    <property type="entry name" value="CELLULOSE SYNTHASE OPERON PROTEIN C"/>
    <property type="match status" value="1"/>
</dbReference>
<proteinExistence type="predicted"/>
<accession>A0A0S4MUG0</accession>
<evidence type="ECO:0000313" key="5">
    <source>
        <dbReference type="Proteomes" id="UP000320623"/>
    </source>
</evidence>
<dbReference type="InterPro" id="IPR011990">
    <property type="entry name" value="TPR-like_helical_dom_sf"/>
</dbReference>
<dbReference type="SMART" id="SM00028">
    <property type="entry name" value="TPR"/>
    <property type="match status" value="5"/>
</dbReference>
<dbReference type="Gene3D" id="1.25.40.10">
    <property type="entry name" value="Tetratricopeptide repeat domain"/>
    <property type="match status" value="2"/>
</dbReference>
<keyword evidence="1" id="KW-0677">Repeat</keyword>